<comment type="caution">
    <text evidence="2">The sequence shown here is derived from an EMBL/GenBank/DDBJ whole genome shotgun (WGS) entry which is preliminary data.</text>
</comment>
<keyword evidence="3" id="KW-1185">Reference proteome</keyword>
<dbReference type="GO" id="GO:0006508">
    <property type="term" value="P:proteolysis"/>
    <property type="evidence" value="ECO:0007669"/>
    <property type="project" value="UniProtKB-KW"/>
</dbReference>
<organism evidence="2 3">
    <name type="scientific">Nocardioides aurantiacus</name>
    <dbReference type="NCBI Taxonomy" id="86796"/>
    <lineage>
        <taxon>Bacteria</taxon>
        <taxon>Bacillati</taxon>
        <taxon>Actinomycetota</taxon>
        <taxon>Actinomycetes</taxon>
        <taxon>Propionibacteriales</taxon>
        <taxon>Nocardioidaceae</taxon>
        <taxon>Nocardioides</taxon>
    </lineage>
</organism>
<dbReference type="InterPro" id="IPR002931">
    <property type="entry name" value="Transglutaminase-like"/>
</dbReference>
<dbReference type="InterPro" id="IPR013589">
    <property type="entry name" value="Bac_transglu_N"/>
</dbReference>
<dbReference type="SMART" id="SM00460">
    <property type="entry name" value="TGc"/>
    <property type="match status" value="1"/>
</dbReference>
<name>A0A3N2CS46_9ACTN</name>
<dbReference type="Pfam" id="PF08379">
    <property type="entry name" value="Bact_transglu_N"/>
    <property type="match status" value="1"/>
</dbReference>
<dbReference type="RefSeq" id="WP_123389527.1">
    <property type="nucleotide sequence ID" value="NZ_RKHO01000001.1"/>
</dbReference>
<sequence>MSLQLRIVHTTGFEYDGKANTSFNEARLTPVTLPGQIVVHSRVEVSPTPWTYTYRDYWGSQVTAFEVLDPHTSLTVTAAATVQTDRTPAGDPVLSWEQLREPRLVDAHTDYLTLPDRVAPSADLVATAQDVVRRTASPSEAARDLCMLVHDEVKYVSGSTTVDAVAASSWERRTGVCQDMAHIAIGALRAVGIPARYVSGYLHPKVDPEVGVTAKGESHAWVEWWDDGWRGFDPTNAAEPGDRHVVTAAGRDYGDVKPLSGIFSGSGTSRMFVDVQVTRLV</sequence>
<dbReference type="InterPro" id="IPR038765">
    <property type="entry name" value="Papain-like_cys_pep_sf"/>
</dbReference>
<proteinExistence type="predicted"/>
<dbReference type="PANTHER" id="PTHR33490:SF6">
    <property type="entry name" value="SLL1049 PROTEIN"/>
    <property type="match status" value="1"/>
</dbReference>
<evidence type="ECO:0000313" key="2">
    <source>
        <dbReference type="EMBL" id="ROR90367.1"/>
    </source>
</evidence>
<dbReference type="GO" id="GO:0008233">
    <property type="term" value="F:peptidase activity"/>
    <property type="evidence" value="ECO:0007669"/>
    <property type="project" value="UniProtKB-KW"/>
</dbReference>
<dbReference type="AlphaFoldDB" id="A0A3N2CS46"/>
<dbReference type="EMBL" id="RKHO01000001">
    <property type="protein sequence ID" value="ROR90367.1"/>
    <property type="molecule type" value="Genomic_DNA"/>
</dbReference>
<evidence type="ECO:0000313" key="3">
    <source>
        <dbReference type="Proteomes" id="UP000281738"/>
    </source>
</evidence>
<evidence type="ECO:0000259" key="1">
    <source>
        <dbReference type="SMART" id="SM00460"/>
    </source>
</evidence>
<keyword evidence="2" id="KW-0378">Hydrolase</keyword>
<keyword evidence="2" id="KW-0645">Protease</keyword>
<accession>A0A3N2CS46</accession>
<dbReference type="PANTHER" id="PTHR33490">
    <property type="entry name" value="BLR5614 PROTEIN-RELATED"/>
    <property type="match status" value="1"/>
</dbReference>
<gene>
    <name evidence="2" type="ORF">EDD33_1207</name>
</gene>
<dbReference type="OrthoDB" id="9804023at2"/>
<protein>
    <submittedName>
        <fullName evidence="2">Transglutaminase-like putative cysteine protease</fullName>
    </submittedName>
</protein>
<dbReference type="Gene3D" id="3.10.620.30">
    <property type="match status" value="1"/>
</dbReference>
<dbReference type="Pfam" id="PF01841">
    <property type="entry name" value="Transglut_core"/>
    <property type="match status" value="1"/>
</dbReference>
<reference evidence="2 3" key="1">
    <citation type="submission" date="2018-11" db="EMBL/GenBank/DDBJ databases">
        <title>Sequencing the genomes of 1000 actinobacteria strains.</title>
        <authorList>
            <person name="Klenk H.-P."/>
        </authorList>
    </citation>
    <scope>NUCLEOTIDE SEQUENCE [LARGE SCALE GENOMIC DNA]</scope>
    <source>
        <strain evidence="2 3">DSM 12652</strain>
    </source>
</reference>
<dbReference type="SUPFAM" id="SSF54001">
    <property type="entry name" value="Cysteine proteinases"/>
    <property type="match status" value="1"/>
</dbReference>
<dbReference type="Proteomes" id="UP000281738">
    <property type="component" value="Unassembled WGS sequence"/>
</dbReference>
<feature type="domain" description="Transglutaminase-like" evidence="1">
    <location>
        <begin position="169"/>
        <end position="236"/>
    </location>
</feature>